<dbReference type="SUPFAM" id="SSF52540">
    <property type="entry name" value="P-loop containing nucleoside triphosphate hydrolases"/>
    <property type="match status" value="1"/>
</dbReference>
<feature type="region of interest" description="Disordered" evidence="3">
    <location>
        <begin position="510"/>
        <end position="531"/>
    </location>
</feature>
<proteinExistence type="inferred from homology"/>
<dbReference type="InterPro" id="IPR007751">
    <property type="entry name" value="DUF676_lipase-like"/>
</dbReference>
<protein>
    <submittedName>
        <fullName evidence="5">Vegetative incompatibility het-e-1</fullName>
    </submittedName>
</protein>
<name>A0A395NPY9_TRIAR</name>
<evidence type="ECO:0000313" key="5">
    <source>
        <dbReference type="EMBL" id="RFU77887.1"/>
    </source>
</evidence>
<dbReference type="EMBL" id="PXOA01000246">
    <property type="protein sequence ID" value="RFU77887.1"/>
    <property type="molecule type" value="Genomic_DNA"/>
</dbReference>
<evidence type="ECO:0000313" key="6">
    <source>
        <dbReference type="Proteomes" id="UP000266272"/>
    </source>
</evidence>
<dbReference type="InterPro" id="IPR007111">
    <property type="entry name" value="NACHT_NTPase"/>
</dbReference>
<organism evidence="5 6">
    <name type="scientific">Trichoderma arundinaceum</name>
    <dbReference type="NCBI Taxonomy" id="490622"/>
    <lineage>
        <taxon>Eukaryota</taxon>
        <taxon>Fungi</taxon>
        <taxon>Dikarya</taxon>
        <taxon>Ascomycota</taxon>
        <taxon>Pezizomycotina</taxon>
        <taxon>Sordariomycetes</taxon>
        <taxon>Hypocreomycetidae</taxon>
        <taxon>Hypocreales</taxon>
        <taxon>Hypocreaceae</taxon>
        <taxon>Trichoderma</taxon>
    </lineage>
</organism>
<evidence type="ECO:0000259" key="4">
    <source>
        <dbReference type="PROSITE" id="PS50837"/>
    </source>
</evidence>
<feature type="compositionally biased region" description="Basic and acidic residues" evidence="3">
    <location>
        <begin position="510"/>
        <end position="526"/>
    </location>
</feature>
<dbReference type="OrthoDB" id="538223at2759"/>
<comment type="similarity">
    <text evidence="1">Belongs to the putative lipase ROG1 family.</text>
</comment>
<dbReference type="InterPro" id="IPR056884">
    <property type="entry name" value="NPHP3-like_N"/>
</dbReference>
<evidence type="ECO:0000256" key="3">
    <source>
        <dbReference type="SAM" id="MobiDB-lite"/>
    </source>
</evidence>
<comment type="caution">
    <text evidence="5">The sequence shown here is derived from an EMBL/GenBank/DDBJ whole genome shotgun (WGS) entry which is preliminary data.</text>
</comment>
<feature type="domain" description="NACHT" evidence="4">
    <location>
        <begin position="349"/>
        <end position="503"/>
    </location>
</feature>
<dbReference type="PANTHER" id="PTHR48182:SF3">
    <property type="entry name" value="DUF676 DOMAIN-CONTAINING PROTEIN"/>
    <property type="match status" value="1"/>
</dbReference>
<dbReference type="PANTHER" id="PTHR48182">
    <property type="entry name" value="PROTEIN SERAC1"/>
    <property type="match status" value="1"/>
</dbReference>
<keyword evidence="2" id="KW-0677">Repeat</keyword>
<dbReference type="InterPro" id="IPR029058">
    <property type="entry name" value="AB_hydrolase_fold"/>
</dbReference>
<dbReference type="Gene3D" id="3.40.50.300">
    <property type="entry name" value="P-loop containing nucleotide triphosphate hydrolases"/>
    <property type="match status" value="1"/>
</dbReference>
<sequence>MSNTSMSSLPNRCSLQILNSFRIVAVHGLGANPDFTWTYKPNSKSDKRNGRSPVHLLKDLLMNDERFSDARILHFAYNSDWLVDACFESARDIGSRLIDSLVEHRKSHPRLPLIFVGHSFGGIVIKEALSSSPEDSHRILEDTCGVIFLGTPHLGSPVAGFGATIAYFTGFLGSDTGLLLSLRSNGEMLVNLSKAFQACTRKKHQDLDKETKITSICERNPTYLFNWLYAGKIVPWESATFGANFADVYEVDKDHSGLNKCLSPEDPLYKELTTQLLRIRPNRTDPPKINRIQQAVIDRLVPCIVRAAEFHPGLDGHDIGQLECLPKTREELLHDIDNWFDGCALTRKHLYWLQGKAGTGKSTIARTVVSRMTRKNHIVANFFFKRGEGDRARLRRFFTTLASQLARKLPSFARNVQDALESDPSLPDQDPRVQFKKLIQEPLQKEKFNARKAIIIVLDALDECDAEGDISTLVQLLLQPICPRNDAQSSSGGPLVRYFLTSRLDHQTKSDFNKVTEEKGKKKGLEEATSDTTEQDIERYLQFQLEKIDGLLDPSSRDIPWSNPADVKKRKELAKLAGPLFEFAAAACRYIANKKIPGGPRNHLRDILESKVRGDLNGVYLPILKRRFEDLEDESLDRAKEQFEQVIGSILALADSFTVPCFVKLLGVPEPDVLDELQHFESVLIVPPDQDHHSYIKLFHESFRDFLVGPKAHKDFKIDTRTIHERLATRCRQLLCRALDENICGLERPGARRSEVSEETLGNILPQEIQYACRFWIYHVTKSESIVQDDDDWHSFLLSHFLHWLEALSFLGRISEIHSIST</sequence>
<dbReference type="AlphaFoldDB" id="A0A395NPY9"/>
<dbReference type="InterPro" id="IPR052374">
    <property type="entry name" value="SERAC1"/>
</dbReference>
<dbReference type="Pfam" id="PF24883">
    <property type="entry name" value="NPHP3_N"/>
    <property type="match status" value="1"/>
</dbReference>
<gene>
    <name evidence="5" type="ORF">TARUN_4355</name>
</gene>
<dbReference type="Pfam" id="PF05057">
    <property type="entry name" value="DUF676"/>
    <property type="match status" value="1"/>
</dbReference>
<accession>A0A395NPY9</accession>
<dbReference type="Gene3D" id="3.40.50.1820">
    <property type="entry name" value="alpha/beta hydrolase"/>
    <property type="match status" value="1"/>
</dbReference>
<dbReference type="PROSITE" id="PS50837">
    <property type="entry name" value="NACHT"/>
    <property type="match status" value="1"/>
</dbReference>
<dbReference type="SUPFAM" id="SSF53474">
    <property type="entry name" value="alpha/beta-Hydrolases"/>
    <property type="match status" value="1"/>
</dbReference>
<evidence type="ECO:0000256" key="1">
    <source>
        <dbReference type="ARBA" id="ARBA00007920"/>
    </source>
</evidence>
<dbReference type="InterPro" id="IPR027417">
    <property type="entry name" value="P-loop_NTPase"/>
</dbReference>
<reference evidence="5 6" key="1">
    <citation type="journal article" date="2018" name="PLoS Pathog.">
        <title>Evolution of structural diversity of trichothecenes, a family of toxins produced by plant pathogenic and entomopathogenic fungi.</title>
        <authorList>
            <person name="Proctor R.H."/>
            <person name="McCormick S.P."/>
            <person name="Kim H.S."/>
            <person name="Cardoza R.E."/>
            <person name="Stanley A.M."/>
            <person name="Lindo L."/>
            <person name="Kelly A."/>
            <person name="Brown D.W."/>
            <person name="Lee T."/>
            <person name="Vaughan M.M."/>
            <person name="Alexander N.J."/>
            <person name="Busman M."/>
            <person name="Gutierrez S."/>
        </authorList>
    </citation>
    <scope>NUCLEOTIDE SEQUENCE [LARGE SCALE GENOMIC DNA]</scope>
    <source>
        <strain evidence="5 6">IBT 40837</strain>
    </source>
</reference>
<keyword evidence="6" id="KW-1185">Reference proteome</keyword>
<evidence type="ECO:0000256" key="2">
    <source>
        <dbReference type="ARBA" id="ARBA00022737"/>
    </source>
</evidence>
<dbReference type="Proteomes" id="UP000266272">
    <property type="component" value="Unassembled WGS sequence"/>
</dbReference>